<dbReference type="EMBL" id="BAABME010004085">
    <property type="protein sequence ID" value="GAA0161125.1"/>
    <property type="molecule type" value="Genomic_DNA"/>
</dbReference>
<dbReference type="InterPro" id="IPR011053">
    <property type="entry name" value="Single_hybrid_motif"/>
</dbReference>
<evidence type="ECO:0000259" key="2">
    <source>
        <dbReference type="Pfam" id="PF00364"/>
    </source>
</evidence>
<feature type="compositionally biased region" description="Pro residues" evidence="1">
    <location>
        <begin position="123"/>
        <end position="135"/>
    </location>
</feature>
<dbReference type="Proteomes" id="UP001454036">
    <property type="component" value="Unassembled WGS sequence"/>
</dbReference>
<feature type="compositionally biased region" description="Low complexity" evidence="1">
    <location>
        <begin position="136"/>
        <end position="148"/>
    </location>
</feature>
<evidence type="ECO:0000313" key="4">
    <source>
        <dbReference type="Proteomes" id="UP001454036"/>
    </source>
</evidence>
<evidence type="ECO:0000256" key="1">
    <source>
        <dbReference type="SAM" id="MobiDB-lite"/>
    </source>
</evidence>
<dbReference type="PANTHER" id="PTHR47597">
    <property type="entry name" value="IS A MEMBER OF THE PF|00364 BIOTIN-REQUIRING ENZYMES FAMILY-RELATED"/>
    <property type="match status" value="1"/>
</dbReference>
<protein>
    <recommendedName>
        <fullName evidence="2">Lipoyl-binding domain-containing protein</fullName>
    </recommendedName>
</protein>
<feature type="domain" description="Lipoyl-binding" evidence="2">
    <location>
        <begin position="205"/>
        <end position="258"/>
    </location>
</feature>
<accession>A0AAV3QAV3</accession>
<gene>
    <name evidence="3" type="ORF">LIER_17517</name>
</gene>
<dbReference type="Gene3D" id="2.40.50.100">
    <property type="match status" value="1"/>
</dbReference>
<dbReference type="CDD" id="cd06850">
    <property type="entry name" value="biotinyl_domain"/>
    <property type="match status" value="1"/>
</dbReference>
<feature type="region of interest" description="Disordered" evidence="1">
    <location>
        <begin position="123"/>
        <end position="157"/>
    </location>
</feature>
<dbReference type="SUPFAM" id="SSF51230">
    <property type="entry name" value="Single hybrid motif"/>
    <property type="match status" value="1"/>
</dbReference>
<dbReference type="InterPro" id="IPR000089">
    <property type="entry name" value="Biotin_lipoyl"/>
</dbReference>
<comment type="caution">
    <text evidence="3">The sequence shown here is derived from an EMBL/GenBank/DDBJ whole genome shotgun (WGS) entry which is preliminary data.</text>
</comment>
<evidence type="ECO:0000313" key="3">
    <source>
        <dbReference type="EMBL" id="GAA0161125.1"/>
    </source>
</evidence>
<dbReference type="AlphaFoldDB" id="A0AAV3QAV3"/>
<dbReference type="Pfam" id="PF00364">
    <property type="entry name" value="Biotin_lipoyl"/>
    <property type="match status" value="1"/>
</dbReference>
<proteinExistence type="predicted"/>
<keyword evidence="4" id="KW-1185">Reference proteome</keyword>
<name>A0AAV3QAV3_LITER</name>
<dbReference type="InterPro" id="IPR053217">
    <property type="entry name" value="ACC_Biotin_Carrier"/>
</dbReference>
<reference evidence="3 4" key="1">
    <citation type="submission" date="2024-01" db="EMBL/GenBank/DDBJ databases">
        <title>The complete chloroplast genome sequence of Lithospermum erythrorhizon: insights into the phylogenetic relationship among Boraginaceae species and the maternal lineages of purple gromwells.</title>
        <authorList>
            <person name="Okada T."/>
            <person name="Watanabe K."/>
        </authorList>
    </citation>
    <scope>NUCLEOTIDE SEQUENCE [LARGE SCALE GENOMIC DNA]</scope>
</reference>
<organism evidence="3 4">
    <name type="scientific">Lithospermum erythrorhizon</name>
    <name type="common">Purple gromwell</name>
    <name type="synonym">Lithospermum officinale var. erythrorhizon</name>
    <dbReference type="NCBI Taxonomy" id="34254"/>
    <lineage>
        <taxon>Eukaryota</taxon>
        <taxon>Viridiplantae</taxon>
        <taxon>Streptophyta</taxon>
        <taxon>Embryophyta</taxon>
        <taxon>Tracheophyta</taxon>
        <taxon>Spermatophyta</taxon>
        <taxon>Magnoliopsida</taxon>
        <taxon>eudicotyledons</taxon>
        <taxon>Gunneridae</taxon>
        <taxon>Pentapetalae</taxon>
        <taxon>asterids</taxon>
        <taxon>lamiids</taxon>
        <taxon>Boraginales</taxon>
        <taxon>Boraginaceae</taxon>
        <taxon>Boraginoideae</taxon>
        <taxon>Lithospermeae</taxon>
        <taxon>Lithospermum</taxon>
    </lineage>
</organism>
<dbReference type="PANTHER" id="PTHR47597:SF2">
    <property type="entry name" value="LIPOYL-BINDING DOMAIN-CONTAINING PROTEIN"/>
    <property type="match status" value="1"/>
</dbReference>
<sequence>MESAAVVRTFTCRISQPVERQGIFAINNGAFSGLNMKTNFPSIKRGRLHLTCAKTSETKVPTTSEDGSAKRSLEKNSTWRATFPNVFEDLVTQVCDETEIAELKVKVGGFEMNLKRNLASMAPPPVISSPPPAPSTPAVEATPPATSSEPKPAGKVSPFTNVSSEGASKLAALEASGASGYVLVASSTVGSFRRSRTMKGKKQPPACKEGDMIKEGQVIGFVDQFANELAIRSDVAGEVLRVLYQDGEAVGYGDPLIAVLPSFHDIK</sequence>